<sequence>MSIPWYPVPFTGQTLAVLLVGGVLGSRKGALALALYFLIGALGAPIFTEQSGGWDIITGATGGYIIGFIVAAAVVGWLAERGADRRVMSMIGALLLGNILIYAFGVPWLATWDPAGDGVAFGWAQAYKTGVQPFILGDLVKLAFAAALLPAGWALLQKTGVGRKNEEDGPKAGLL</sequence>
<dbReference type="AlphaFoldDB" id="A0A6J5ZIK7"/>
<evidence type="ECO:0000313" key="2">
    <source>
        <dbReference type="EMBL" id="CAB4341146.1"/>
    </source>
</evidence>
<dbReference type="Pfam" id="PF02632">
    <property type="entry name" value="BioY"/>
    <property type="match status" value="1"/>
</dbReference>
<evidence type="ECO:0000256" key="1">
    <source>
        <dbReference type="SAM" id="Phobius"/>
    </source>
</evidence>
<dbReference type="GO" id="GO:0005886">
    <property type="term" value="C:plasma membrane"/>
    <property type="evidence" value="ECO:0007669"/>
    <property type="project" value="InterPro"/>
</dbReference>
<dbReference type="PIRSF" id="PIRSF016661">
    <property type="entry name" value="BioY"/>
    <property type="match status" value="1"/>
</dbReference>
<feature type="transmembrane region" description="Helical" evidence="1">
    <location>
        <begin position="91"/>
        <end position="110"/>
    </location>
</feature>
<dbReference type="InterPro" id="IPR003784">
    <property type="entry name" value="BioY"/>
</dbReference>
<feature type="transmembrane region" description="Helical" evidence="1">
    <location>
        <begin position="31"/>
        <end position="48"/>
    </location>
</feature>
<protein>
    <submittedName>
        <fullName evidence="2">Unannotated protein</fullName>
    </submittedName>
</protein>
<dbReference type="Gene3D" id="1.10.1760.20">
    <property type="match status" value="1"/>
</dbReference>
<name>A0A6J5ZIK7_9ZZZZ</name>
<keyword evidence="1" id="KW-0472">Membrane</keyword>
<proteinExistence type="predicted"/>
<keyword evidence="1" id="KW-1133">Transmembrane helix</keyword>
<feature type="transmembrane region" description="Helical" evidence="1">
    <location>
        <begin position="54"/>
        <end position="79"/>
    </location>
</feature>
<reference evidence="2" key="1">
    <citation type="submission" date="2020-05" db="EMBL/GenBank/DDBJ databases">
        <authorList>
            <person name="Chiriac C."/>
            <person name="Salcher M."/>
            <person name="Ghai R."/>
            <person name="Kavagutti S V."/>
        </authorList>
    </citation>
    <scope>NUCLEOTIDE SEQUENCE</scope>
</reference>
<dbReference type="PANTHER" id="PTHR34295">
    <property type="entry name" value="BIOTIN TRANSPORTER BIOY"/>
    <property type="match status" value="1"/>
</dbReference>
<dbReference type="EMBL" id="CAESAO010000037">
    <property type="protein sequence ID" value="CAB4341146.1"/>
    <property type="molecule type" value="Genomic_DNA"/>
</dbReference>
<dbReference type="PANTHER" id="PTHR34295:SF1">
    <property type="entry name" value="BIOTIN TRANSPORTER BIOY"/>
    <property type="match status" value="1"/>
</dbReference>
<organism evidence="2">
    <name type="scientific">freshwater metagenome</name>
    <dbReference type="NCBI Taxonomy" id="449393"/>
    <lineage>
        <taxon>unclassified sequences</taxon>
        <taxon>metagenomes</taxon>
        <taxon>ecological metagenomes</taxon>
    </lineage>
</organism>
<feature type="transmembrane region" description="Helical" evidence="1">
    <location>
        <begin position="6"/>
        <end position="24"/>
    </location>
</feature>
<feature type="transmembrane region" description="Helical" evidence="1">
    <location>
        <begin position="130"/>
        <end position="156"/>
    </location>
</feature>
<dbReference type="GO" id="GO:0015225">
    <property type="term" value="F:biotin transmembrane transporter activity"/>
    <property type="evidence" value="ECO:0007669"/>
    <property type="project" value="InterPro"/>
</dbReference>
<keyword evidence="1" id="KW-0812">Transmembrane</keyword>
<gene>
    <name evidence="2" type="ORF">UFOPK3522_00603</name>
</gene>
<accession>A0A6J5ZIK7</accession>